<keyword evidence="16 20" id="KW-0594">Phospholipid biosynthesis</keyword>
<proteinExistence type="inferred from homology"/>
<comment type="cofactor">
    <cofactor evidence="1 20">
        <name>Mg(2+)</name>
        <dbReference type="ChEBI" id="CHEBI:18420"/>
    </cofactor>
</comment>
<dbReference type="EC" id="2.7.7.41" evidence="6 20"/>
<comment type="pathway">
    <text evidence="3 20">Phospholipid metabolism; CDP-diacylglycerol biosynthesis; CDP-diacylglycerol from sn-glycerol 3-phosphate: step 3/3.</text>
</comment>
<dbReference type="EnsemblMetazoa" id="XM_038213158.1">
    <property type="protein sequence ID" value="XP_038069086.1"/>
    <property type="gene ID" value="LOC119738312"/>
</dbReference>
<dbReference type="GeneID" id="119738312"/>
<comment type="similarity">
    <text evidence="5 20">Belongs to the TAM41 family.</text>
</comment>
<comment type="catalytic activity">
    <reaction evidence="20">
        <text>a 1,2-diacyl-sn-glycero-3-phosphate + CTP + H(+) = a CDP-1,2-diacyl-sn-glycerol + diphosphate</text>
        <dbReference type="Rhea" id="RHEA:16229"/>
        <dbReference type="ChEBI" id="CHEBI:15378"/>
        <dbReference type="ChEBI" id="CHEBI:33019"/>
        <dbReference type="ChEBI" id="CHEBI:37563"/>
        <dbReference type="ChEBI" id="CHEBI:58332"/>
        <dbReference type="ChEBI" id="CHEBI:58608"/>
        <dbReference type="EC" id="2.7.7.41"/>
    </reaction>
</comment>
<evidence type="ECO:0000256" key="13">
    <source>
        <dbReference type="ARBA" id="ARBA00023098"/>
    </source>
</evidence>
<dbReference type="GO" id="GO:0004605">
    <property type="term" value="F:phosphatidate cytidylyltransferase activity"/>
    <property type="evidence" value="ECO:0007669"/>
    <property type="project" value="UniProtKB-UniRule"/>
</dbReference>
<evidence type="ECO:0000256" key="7">
    <source>
        <dbReference type="ARBA" id="ARBA00018337"/>
    </source>
</evidence>
<evidence type="ECO:0000256" key="8">
    <source>
        <dbReference type="ARBA" id="ARBA00022516"/>
    </source>
</evidence>
<dbReference type="GO" id="GO:0016024">
    <property type="term" value="P:CDP-diacylglycerol biosynthetic process"/>
    <property type="evidence" value="ECO:0007669"/>
    <property type="project" value="UniProtKB-UniRule"/>
</dbReference>
<evidence type="ECO:0000256" key="3">
    <source>
        <dbReference type="ARBA" id="ARBA00005119"/>
    </source>
</evidence>
<dbReference type="PANTHER" id="PTHR13619">
    <property type="entry name" value="PHOSPHATIDATE CYTIDYLYLTRANSFERASE, MITOCHONDRIAL"/>
    <property type="match status" value="1"/>
</dbReference>
<dbReference type="OMA" id="HAENMHR"/>
<dbReference type="PIRSF" id="PIRSF028840">
    <property type="entry name" value="Mmp37"/>
    <property type="match status" value="1"/>
</dbReference>
<evidence type="ECO:0000256" key="15">
    <source>
        <dbReference type="ARBA" id="ARBA00023136"/>
    </source>
</evidence>
<comment type="pathway">
    <text evidence="4">Lipid metabolism.</text>
</comment>
<name>A0A914B0R0_PATMI</name>
<evidence type="ECO:0000256" key="19">
    <source>
        <dbReference type="ARBA" id="ARBA00031502"/>
    </source>
</evidence>
<evidence type="ECO:0000256" key="4">
    <source>
        <dbReference type="ARBA" id="ARBA00005189"/>
    </source>
</evidence>
<evidence type="ECO:0000256" key="20">
    <source>
        <dbReference type="PIRNR" id="PIRNR028840"/>
    </source>
</evidence>
<dbReference type="GO" id="GO:0032049">
    <property type="term" value="P:cardiolipin biosynthetic process"/>
    <property type="evidence" value="ECO:0007669"/>
    <property type="project" value="UniProtKB-UniRule"/>
</dbReference>
<dbReference type="Proteomes" id="UP000887568">
    <property type="component" value="Unplaced"/>
</dbReference>
<dbReference type="Pfam" id="PF09139">
    <property type="entry name" value="Tam41_Mmp37"/>
    <property type="match status" value="1"/>
</dbReference>
<evidence type="ECO:0000256" key="9">
    <source>
        <dbReference type="ARBA" id="ARBA00022679"/>
    </source>
</evidence>
<evidence type="ECO:0000256" key="17">
    <source>
        <dbReference type="ARBA" id="ARBA00023264"/>
    </source>
</evidence>
<keyword evidence="22" id="KW-1185">Reference proteome</keyword>
<evidence type="ECO:0000256" key="11">
    <source>
        <dbReference type="ARBA" id="ARBA00022792"/>
    </source>
</evidence>
<evidence type="ECO:0000256" key="6">
    <source>
        <dbReference type="ARBA" id="ARBA00012487"/>
    </source>
</evidence>
<evidence type="ECO:0000256" key="16">
    <source>
        <dbReference type="ARBA" id="ARBA00023209"/>
    </source>
</evidence>
<dbReference type="GO" id="GO:0005743">
    <property type="term" value="C:mitochondrial inner membrane"/>
    <property type="evidence" value="ECO:0007669"/>
    <property type="project" value="UniProtKB-SubCell"/>
</dbReference>
<comment type="subcellular location">
    <subcellularLocation>
        <location evidence="2 20">Mitochondrion inner membrane</location>
        <topology evidence="2 20">Peripheral membrane protein</topology>
        <orientation evidence="2 20">Matrix side</orientation>
    </subcellularLocation>
</comment>
<keyword evidence="17 20" id="KW-1208">Phospholipid metabolism</keyword>
<keyword evidence="15 20" id="KW-0472">Membrane</keyword>
<evidence type="ECO:0000256" key="5">
    <source>
        <dbReference type="ARBA" id="ARBA00005458"/>
    </source>
</evidence>
<keyword evidence="14 20" id="KW-0496">Mitochondrion</keyword>
<protein>
    <recommendedName>
        <fullName evidence="7 20">Phosphatidate cytidylyltransferase, mitochondrial</fullName>
        <ecNumber evidence="6 20">2.7.7.41</ecNumber>
    </recommendedName>
    <alternativeName>
        <fullName evidence="18 20">CDP-diacylglycerol synthase</fullName>
    </alternativeName>
    <alternativeName>
        <fullName evidence="19 20">Mitochondrial translocator assembly and maintenance protein 41 homolog</fullName>
    </alternativeName>
</protein>
<evidence type="ECO:0000256" key="12">
    <source>
        <dbReference type="ARBA" id="ARBA00022842"/>
    </source>
</evidence>
<evidence type="ECO:0000256" key="2">
    <source>
        <dbReference type="ARBA" id="ARBA00004443"/>
    </source>
</evidence>
<keyword evidence="10 20" id="KW-0548">Nucleotidyltransferase</keyword>
<evidence type="ECO:0000313" key="21">
    <source>
        <dbReference type="EnsemblMetazoa" id="XP_038069086.1"/>
    </source>
</evidence>
<dbReference type="InterPro" id="IPR015222">
    <property type="entry name" value="Tam41"/>
</dbReference>
<evidence type="ECO:0000256" key="18">
    <source>
        <dbReference type="ARBA" id="ARBA00029893"/>
    </source>
</evidence>
<keyword evidence="11 20" id="KW-0999">Mitochondrion inner membrane</keyword>
<evidence type="ECO:0000313" key="22">
    <source>
        <dbReference type="Proteomes" id="UP000887568"/>
    </source>
</evidence>
<keyword evidence="9 20" id="KW-0808">Transferase</keyword>
<dbReference type="PANTHER" id="PTHR13619:SF0">
    <property type="entry name" value="PHOSPHATIDATE CYTIDYLYLTRANSFERASE, MITOCHONDRIAL"/>
    <property type="match status" value="1"/>
</dbReference>
<sequence>MAVSQTNRFLFTRILSNFPKDMTMAFAYGSGVFKQIANKDKDNMIDFIFVVNDAADWHAQNLRRNPHHYSSLRHLGAEKIVRIQDEIGAGVYYNTLVRCEDKLIKYGVVRRDRLIRELIDWNTLYLSGRLHKPVSIVQRSSSRTLYNAIRRNLQSALYASLLQLPECFTEDELFLKIAGLSYGGDFRMVFGEDKNKVRNIVSANLDGFRTHYHDMLDNTEHIYWDQKNRTVEQDRSPACLFSHLSCLPKNLQLSIARLAGGPSHDTGVVLQRIAREKECSDLVARGARNIVRTSSITQSIKGIFTAGIMKSANYSLQKLAKMWKGGLLLPR</sequence>
<dbReference type="RefSeq" id="XP_038069086.1">
    <property type="nucleotide sequence ID" value="XM_038213158.1"/>
</dbReference>
<reference evidence="21" key="1">
    <citation type="submission" date="2022-11" db="UniProtKB">
        <authorList>
            <consortium name="EnsemblMetazoa"/>
        </authorList>
    </citation>
    <scope>IDENTIFICATION</scope>
</reference>
<accession>A0A914B0R0</accession>
<dbReference type="RefSeq" id="XP_038069087.1">
    <property type="nucleotide sequence ID" value="XM_038213159.1"/>
</dbReference>
<evidence type="ECO:0000256" key="10">
    <source>
        <dbReference type="ARBA" id="ARBA00022695"/>
    </source>
</evidence>
<evidence type="ECO:0000256" key="14">
    <source>
        <dbReference type="ARBA" id="ARBA00023128"/>
    </source>
</evidence>
<keyword evidence="13 20" id="KW-0443">Lipid metabolism</keyword>
<dbReference type="CTD" id="132001"/>
<organism evidence="21 22">
    <name type="scientific">Patiria miniata</name>
    <name type="common">Bat star</name>
    <name type="synonym">Asterina miniata</name>
    <dbReference type="NCBI Taxonomy" id="46514"/>
    <lineage>
        <taxon>Eukaryota</taxon>
        <taxon>Metazoa</taxon>
        <taxon>Echinodermata</taxon>
        <taxon>Eleutherozoa</taxon>
        <taxon>Asterozoa</taxon>
        <taxon>Asteroidea</taxon>
        <taxon>Valvatacea</taxon>
        <taxon>Valvatida</taxon>
        <taxon>Asterinidae</taxon>
        <taxon>Patiria</taxon>
    </lineage>
</organism>
<keyword evidence="12 20" id="KW-0460">Magnesium</keyword>
<comment type="function">
    <text evidence="20">Catalyzes the conversion of phosphatidic acid (PA) to CDP-diacylglycerol (CDP-DAG), an essential intermediate in the synthesis of phosphatidylglycerol, cardiolipin and phosphatidylinositol.</text>
</comment>
<dbReference type="OrthoDB" id="341477at2759"/>
<keyword evidence="8 20" id="KW-0444">Lipid biosynthesis</keyword>
<dbReference type="EnsemblMetazoa" id="XM_038213159.1">
    <property type="protein sequence ID" value="XP_038069087.1"/>
    <property type="gene ID" value="LOC119738312"/>
</dbReference>
<dbReference type="AlphaFoldDB" id="A0A914B0R0"/>
<evidence type="ECO:0000256" key="1">
    <source>
        <dbReference type="ARBA" id="ARBA00001946"/>
    </source>
</evidence>